<organism evidence="1 2">
    <name type="scientific">Nezara viridula</name>
    <name type="common">Southern green stink bug</name>
    <name type="synonym">Cimex viridulus</name>
    <dbReference type="NCBI Taxonomy" id="85310"/>
    <lineage>
        <taxon>Eukaryota</taxon>
        <taxon>Metazoa</taxon>
        <taxon>Ecdysozoa</taxon>
        <taxon>Arthropoda</taxon>
        <taxon>Hexapoda</taxon>
        <taxon>Insecta</taxon>
        <taxon>Pterygota</taxon>
        <taxon>Neoptera</taxon>
        <taxon>Paraneoptera</taxon>
        <taxon>Hemiptera</taxon>
        <taxon>Heteroptera</taxon>
        <taxon>Panheteroptera</taxon>
        <taxon>Pentatomomorpha</taxon>
        <taxon>Pentatomoidea</taxon>
        <taxon>Pentatomidae</taxon>
        <taxon>Pentatominae</taxon>
        <taxon>Nezara</taxon>
    </lineage>
</organism>
<sequence length="124" mass="14308">MVGTNTLFYWYIKSLVRKIFHQVKYIKLMEVIGAIHNSGSVSRAPFNQPSIVSIYSAFGQHCTVSIQCHLPVFTVNMSFSIQSHQITALVFINQRIVRRVLKKMTIIVDQLSILVYLFFNINKQ</sequence>
<protein>
    <submittedName>
        <fullName evidence="1">Uncharacterized protein</fullName>
    </submittedName>
</protein>
<reference evidence="1" key="1">
    <citation type="submission" date="2022-01" db="EMBL/GenBank/DDBJ databases">
        <authorList>
            <person name="King R."/>
        </authorList>
    </citation>
    <scope>NUCLEOTIDE SEQUENCE</scope>
</reference>
<evidence type="ECO:0000313" key="2">
    <source>
        <dbReference type="Proteomes" id="UP001152798"/>
    </source>
</evidence>
<dbReference type="EMBL" id="OV725082">
    <property type="protein sequence ID" value="CAH1405402.1"/>
    <property type="molecule type" value="Genomic_DNA"/>
</dbReference>
<gene>
    <name evidence="1" type="ORF">NEZAVI_LOCUS13627</name>
</gene>
<name>A0A9P0MWV2_NEZVI</name>
<dbReference type="AlphaFoldDB" id="A0A9P0MWV2"/>
<accession>A0A9P0MWV2</accession>
<dbReference type="Proteomes" id="UP001152798">
    <property type="component" value="Chromosome 6"/>
</dbReference>
<proteinExistence type="predicted"/>
<keyword evidence="2" id="KW-1185">Reference proteome</keyword>
<evidence type="ECO:0000313" key="1">
    <source>
        <dbReference type="EMBL" id="CAH1405402.1"/>
    </source>
</evidence>